<sequence>MTAAPSRRIAEVDAVRGLALCGILAVNIVGMSGMPPGSGVAPALYETALHQRFFPIFSFLFGVGSALFLRSAARHTDHPGALLLARLGFLIFIGLAHRTLQPREVLLSYAVVGIVVLPPFSLLPRWAALGAGAVLTGAGLAAFHGGSALIPGLFLLGLAAARYGLVDDLERRPRRTAAAFGASALLALAADGAQLLTGARPGDSWLPATAGLLTGAAYVTGLLLLLRTRAAPPLLAVLVPLGRAALTNYLTATVLIVIALRVVPLDDAPHHDRVLMLSVAILAVQTASSRWWLARFRYGPAEWAWRCLTWWKPLPNAIGSAGRTSG</sequence>
<feature type="transmembrane region" description="Helical" evidence="1">
    <location>
        <begin position="275"/>
        <end position="293"/>
    </location>
</feature>
<proteinExistence type="predicted"/>
<dbReference type="InterPro" id="IPR007349">
    <property type="entry name" value="DUF418"/>
</dbReference>
<name>A0A7W3QRN0_ACTNM</name>
<evidence type="ECO:0000313" key="4">
    <source>
        <dbReference type="Proteomes" id="UP000572680"/>
    </source>
</evidence>
<reference evidence="3 4" key="1">
    <citation type="submission" date="2020-08" db="EMBL/GenBank/DDBJ databases">
        <title>Genomic Encyclopedia of Type Strains, Phase IV (KMG-IV): sequencing the most valuable type-strain genomes for metagenomic binning, comparative biology and taxonomic classification.</title>
        <authorList>
            <person name="Goeker M."/>
        </authorList>
    </citation>
    <scope>NUCLEOTIDE SEQUENCE [LARGE SCALE GENOMIC DNA]</scope>
    <source>
        <strain evidence="3 4">DSM 44197</strain>
    </source>
</reference>
<dbReference type="Proteomes" id="UP000572680">
    <property type="component" value="Unassembled WGS sequence"/>
</dbReference>
<dbReference type="AlphaFoldDB" id="A0A7W3QRN0"/>
<feature type="transmembrane region" description="Helical" evidence="1">
    <location>
        <begin position="149"/>
        <end position="165"/>
    </location>
</feature>
<gene>
    <name evidence="3" type="ORF">HNR61_008640</name>
</gene>
<comment type="caution">
    <text evidence="3">The sequence shown here is derived from an EMBL/GenBank/DDBJ whole genome shotgun (WGS) entry which is preliminary data.</text>
</comment>
<dbReference type="PANTHER" id="PTHR30590:SF3">
    <property type="entry name" value="HYPOTHETICAL MEMBRANE SPANNING PROTEIN"/>
    <property type="match status" value="1"/>
</dbReference>
<evidence type="ECO:0000313" key="3">
    <source>
        <dbReference type="EMBL" id="MBA8956950.1"/>
    </source>
</evidence>
<evidence type="ECO:0000259" key="2">
    <source>
        <dbReference type="Pfam" id="PF04235"/>
    </source>
</evidence>
<feature type="transmembrane region" description="Helical" evidence="1">
    <location>
        <begin position="53"/>
        <end position="69"/>
    </location>
</feature>
<dbReference type="RefSeq" id="WP_182848825.1">
    <property type="nucleotide sequence ID" value="NZ_BAAALP010000017.1"/>
</dbReference>
<feature type="transmembrane region" description="Helical" evidence="1">
    <location>
        <begin position="205"/>
        <end position="226"/>
    </location>
</feature>
<keyword evidence="1" id="KW-0812">Transmembrane</keyword>
<protein>
    <submittedName>
        <fullName evidence="3">Putative membrane protein YeiB</fullName>
    </submittedName>
</protein>
<accession>A0A7W3QRN0</accession>
<dbReference type="EMBL" id="JACJIA010000019">
    <property type="protein sequence ID" value="MBA8956950.1"/>
    <property type="molecule type" value="Genomic_DNA"/>
</dbReference>
<feature type="transmembrane region" description="Helical" evidence="1">
    <location>
        <begin position="177"/>
        <end position="199"/>
    </location>
</feature>
<feature type="transmembrane region" description="Helical" evidence="1">
    <location>
        <begin position="246"/>
        <end position="263"/>
    </location>
</feature>
<organism evidence="3 4">
    <name type="scientific">Actinomadura namibiensis</name>
    <dbReference type="NCBI Taxonomy" id="182080"/>
    <lineage>
        <taxon>Bacteria</taxon>
        <taxon>Bacillati</taxon>
        <taxon>Actinomycetota</taxon>
        <taxon>Actinomycetes</taxon>
        <taxon>Streptosporangiales</taxon>
        <taxon>Thermomonosporaceae</taxon>
        <taxon>Actinomadura</taxon>
    </lineage>
</organism>
<feature type="transmembrane region" description="Helical" evidence="1">
    <location>
        <begin position="12"/>
        <end position="33"/>
    </location>
</feature>
<feature type="transmembrane region" description="Helical" evidence="1">
    <location>
        <begin position="106"/>
        <end position="122"/>
    </location>
</feature>
<feature type="domain" description="DUF418" evidence="2">
    <location>
        <begin position="161"/>
        <end position="312"/>
    </location>
</feature>
<dbReference type="Pfam" id="PF04235">
    <property type="entry name" value="DUF418"/>
    <property type="match status" value="1"/>
</dbReference>
<evidence type="ECO:0000256" key="1">
    <source>
        <dbReference type="SAM" id="Phobius"/>
    </source>
</evidence>
<keyword evidence="1" id="KW-1133">Transmembrane helix</keyword>
<keyword evidence="1" id="KW-0472">Membrane</keyword>
<dbReference type="PANTHER" id="PTHR30590">
    <property type="entry name" value="INNER MEMBRANE PROTEIN"/>
    <property type="match status" value="1"/>
</dbReference>
<dbReference type="InterPro" id="IPR052529">
    <property type="entry name" value="Bact_Transport_Assoc"/>
</dbReference>
<keyword evidence="4" id="KW-1185">Reference proteome</keyword>